<protein>
    <submittedName>
        <fullName evidence="4">Helix-turn-helix</fullName>
    </submittedName>
</protein>
<dbReference type="SMART" id="SM00530">
    <property type="entry name" value="HTH_XRE"/>
    <property type="match status" value="1"/>
</dbReference>
<dbReference type="SUPFAM" id="SSF47413">
    <property type="entry name" value="lambda repressor-like DNA-binding domains"/>
    <property type="match status" value="1"/>
</dbReference>
<dbReference type="InterPro" id="IPR010982">
    <property type="entry name" value="Lambda_DNA-bd_dom_sf"/>
</dbReference>
<dbReference type="InterPro" id="IPR048136">
    <property type="entry name" value="STM3941-like"/>
</dbReference>
<keyword evidence="5" id="KW-1185">Reference proteome</keyword>
<evidence type="ECO:0000256" key="1">
    <source>
        <dbReference type="ARBA" id="ARBA00023125"/>
    </source>
</evidence>
<dbReference type="GO" id="GO:0003700">
    <property type="term" value="F:DNA-binding transcription factor activity"/>
    <property type="evidence" value="ECO:0007669"/>
    <property type="project" value="TreeGrafter"/>
</dbReference>
<keyword evidence="2" id="KW-0812">Transmembrane</keyword>
<feature type="domain" description="HTH cro/C1-type" evidence="3">
    <location>
        <begin position="21"/>
        <end position="75"/>
    </location>
</feature>
<dbReference type="EMBL" id="FORM01000009">
    <property type="protein sequence ID" value="SFJ53966.1"/>
    <property type="molecule type" value="Genomic_DNA"/>
</dbReference>
<dbReference type="PANTHER" id="PTHR46797:SF1">
    <property type="entry name" value="METHYLPHOSPHONATE SYNTHASE"/>
    <property type="match status" value="1"/>
</dbReference>
<proteinExistence type="predicted"/>
<accession>A0A1I3S8W4</accession>
<dbReference type="InterPro" id="IPR001387">
    <property type="entry name" value="Cro/C1-type_HTH"/>
</dbReference>
<keyword evidence="1" id="KW-0238">DNA-binding</keyword>
<dbReference type="Pfam" id="PF01381">
    <property type="entry name" value="HTH_3"/>
    <property type="match status" value="1"/>
</dbReference>
<dbReference type="Gene3D" id="1.10.260.40">
    <property type="entry name" value="lambda repressor-like DNA-binding domains"/>
    <property type="match status" value="1"/>
</dbReference>
<evidence type="ECO:0000259" key="3">
    <source>
        <dbReference type="PROSITE" id="PS50943"/>
    </source>
</evidence>
<dbReference type="NCBIfam" id="NF041635">
    <property type="entry name" value="STM3941_fam"/>
    <property type="match status" value="1"/>
</dbReference>
<dbReference type="PANTHER" id="PTHR46797">
    <property type="entry name" value="HTH-TYPE TRANSCRIPTIONAL REGULATOR"/>
    <property type="match status" value="1"/>
</dbReference>
<sequence length="351" mass="41316">MRVDLLENIYIMKQPKLGEKISQLRKQKGLTQEELIEKCNISVRTIQRIEAGEVTPRSYTLKTILHVLDYDLSQMQYEDDQSSSFEKSLETFKANWFQESQEKYFVIIAPFLLFSFTYLTLSVFKLEDFFLKNLVLFILITGFFSYFTFTFSAGYFERRKKHVLEKQLENKDIISVGYSLLKLLGVLIYYFALLTAFLLHFYFLNDQVLWDFSNLDWTAILLDVLMVKICAYWLNKIITKVFIRKFGLVIDENGVTDNCSELSAGFVPWSDIKKIEVRSLLLNQKAIILVLKNPEEFVSKYESGSLKRRIGDASYKRFDSPIRLKTKYIDIRPSQLYLVLNSKLQEYIKNN</sequence>
<gene>
    <name evidence="4" type="ORF">SAMN05443431_10947</name>
</gene>
<feature type="transmembrane region" description="Helical" evidence="2">
    <location>
        <begin position="136"/>
        <end position="156"/>
    </location>
</feature>
<name>A0A1I3S8W4_9FLAO</name>
<dbReference type="PROSITE" id="PS50943">
    <property type="entry name" value="HTH_CROC1"/>
    <property type="match status" value="1"/>
</dbReference>
<dbReference type="GO" id="GO:0005829">
    <property type="term" value="C:cytosol"/>
    <property type="evidence" value="ECO:0007669"/>
    <property type="project" value="TreeGrafter"/>
</dbReference>
<evidence type="ECO:0000313" key="5">
    <source>
        <dbReference type="Proteomes" id="UP000199559"/>
    </source>
</evidence>
<reference evidence="5" key="1">
    <citation type="submission" date="2016-10" db="EMBL/GenBank/DDBJ databases">
        <authorList>
            <person name="Varghese N."/>
            <person name="Submissions S."/>
        </authorList>
    </citation>
    <scope>NUCLEOTIDE SEQUENCE [LARGE SCALE GENOMIC DNA]</scope>
    <source>
        <strain evidence="5">DSM 28881</strain>
    </source>
</reference>
<organism evidence="4 5">
    <name type="scientific">Olleya namhaensis</name>
    <dbReference type="NCBI Taxonomy" id="1144750"/>
    <lineage>
        <taxon>Bacteria</taxon>
        <taxon>Pseudomonadati</taxon>
        <taxon>Bacteroidota</taxon>
        <taxon>Flavobacteriia</taxon>
        <taxon>Flavobacteriales</taxon>
        <taxon>Flavobacteriaceae</taxon>
    </lineage>
</organism>
<evidence type="ECO:0000256" key="2">
    <source>
        <dbReference type="SAM" id="Phobius"/>
    </source>
</evidence>
<keyword evidence="2" id="KW-0472">Membrane</keyword>
<dbReference type="GO" id="GO:0003677">
    <property type="term" value="F:DNA binding"/>
    <property type="evidence" value="ECO:0007669"/>
    <property type="project" value="UniProtKB-KW"/>
</dbReference>
<keyword evidence="2" id="KW-1133">Transmembrane helix</keyword>
<dbReference type="Proteomes" id="UP000199559">
    <property type="component" value="Unassembled WGS sequence"/>
</dbReference>
<dbReference type="InterPro" id="IPR050807">
    <property type="entry name" value="TransReg_Diox_bact_type"/>
</dbReference>
<feature type="transmembrane region" description="Helical" evidence="2">
    <location>
        <begin position="104"/>
        <end position="124"/>
    </location>
</feature>
<evidence type="ECO:0000313" key="4">
    <source>
        <dbReference type="EMBL" id="SFJ53966.1"/>
    </source>
</evidence>
<feature type="transmembrane region" description="Helical" evidence="2">
    <location>
        <begin position="177"/>
        <end position="203"/>
    </location>
</feature>
<dbReference type="STRING" id="1144750.SAMN05443431_10947"/>
<dbReference type="CDD" id="cd00093">
    <property type="entry name" value="HTH_XRE"/>
    <property type="match status" value="1"/>
</dbReference>
<dbReference type="AlphaFoldDB" id="A0A1I3S8W4"/>
<feature type="transmembrane region" description="Helical" evidence="2">
    <location>
        <begin position="215"/>
        <end position="235"/>
    </location>
</feature>